<evidence type="ECO:0000313" key="2">
    <source>
        <dbReference type="EMBL" id="ELY57032.1"/>
    </source>
</evidence>
<dbReference type="OrthoDB" id="387499at2157"/>
<keyword evidence="1" id="KW-0472">Membrane</keyword>
<dbReference type="AlphaFoldDB" id="L9X612"/>
<keyword evidence="3" id="KW-1185">Reference proteome</keyword>
<protein>
    <submittedName>
        <fullName evidence="2">Uncharacterized protein</fullName>
    </submittedName>
</protein>
<keyword evidence="1" id="KW-0812">Transmembrane</keyword>
<comment type="caution">
    <text evidence="2">The sequence shown here is derived from an EMBL/GenBank/DDBJ whole genome shotgun (WGS) entry which is preliminary data.</text>
</comment>
<proteinExistence type="predicted"/>
<organism evidence="2 3">
    <name type="scientific">Natronolimnohabitans innermongolicus JCM 12255</name>
    <dbReference type="NCBI Taxonomy" id="1227499"/>
    <lineage>
        <taxon>Archaea</taxon>
        <taxon>Methanobacteriati</taxon>
        <taxon>Methanobacteriota</taxon>
        <taxon>Stenosarchaea group</taxon>
        <taxon>Halobacteria</taxon>
        <taxon>Halobacteriales</taxon>
        <taxon>Natrialbaceae</taxon>
        <taxon>Natronolimnohabitans</taxon>
    </lineage>
</organism>
<evidence type="ECO:0000313" key="3">
    <source>
        <dbReference type="Proteomes" id="UP000011602"/>
    </source>
</evidence>
<dbReference type="Proteomes" id="UP000011602">
    <property type="component" value="Unassembled WGS sequence"/>
</dbReference>
<sequence>MPPSTRRSVLGTAAGAVATGVLGATTATAAPELDDEVALEISTLGQVTLFRDPNVTSSSLRPRLTAADGLAGDRTVPFGGDADYRFRITRAGSDDELRFVPDDDSATHEISSISFETGYDPTESMDESVSVSVTAEGTGGLSYVDGRFVGDLDIFDREPFADYRVALLDGNGSALIESPPTRVATRYEWDLEQSDETLRIARDPGTPDDLSVEWSIYERGDRPSDELAETAVENAGDEFVIDLSQFDLDLENGRYDWDLEFYEADDDGSYLLSLHSDDGTLALPYGGDSAEEMPGPGFAGGVGAVGLTVGGLYAFRRRVSQ</sequence>
<feature type="transmembrane region" description="Helical" evidence="1">
    <location>
        <begin position="297"/>
        <end position="315"/>
    </location>
</feature>
<keyword evidence="1" id="KW-1133">Transmembrane helix</keyword>
<evidence type="ECO:0000256" key="1">
    <source>
        <dbReference type="SAM" id="Phobius"/>
    </source>
</evidence>
<accession>L9X612</accession>
<gene>
    <name evidence="2" type="ORF">C493_09398</name>
</gene>
<dbReference type="InterPro" id="IPR006311">
    <property type="entry name" value="TAT_signal"/>
</dbReference>
<dbReference type="PROSITE" id="PS51318">
    <property type="entry name" value="TAT"/>
    <property type="match status" value="1"/>
</dbReference>
<dbReference type="RefSeq" id="WP_007259170.1">
    <property type="nucleotide sequence ID" value="NZ_AOHZ01000043.1"/>
</dbReference>
<reference evidence="2 3" key="1">
    <citation type="journal article" date="2014" name="PLoS Genet.">
        <title>Phylogenetically driven sequencing of extremely halophilic archaea reveals strategies for static and dynamic osmo-response.</title>
        <authorList>
            <person name="Becker E.A."/>
            <person name="Seitzer P.M."/>
            <person name="Tritt A."/>
            <person name="Larsen D."/>
            <person name="Krusor M."/>
            <person name="Yao A.I."/>
            <person name="Wu D."/>
            <person name="Madern D."/>
            <person name="Eisen J.A."/>
            <person name="Darling A.E."/>
            <person name="Facciotti M.T."/>
        </authorList>
    </citation>
    <scope>NUCLEOTIDE SEQUENCE [LARGE SCALE GENOMIC DNA]</scope>
    <source>
        <strain evidence="2 3">JCM 12255</strain>
    </source>
</reference>
<name>L9X612_9EURY</name>
<dbReference type="EMBL" id="AOHZ01000043">
    <property type="protein sequence ID" value="ELY57032.1"/>
    <property type="molecule type" value="Genomic_DNA"/>
</dbReference>